<comment type="caution">
    <text evidence="1">The sequence shown here is derived from an EMBL/GenBank/DDBJ whole genome shotgun (WGS) entry which is preliminary data.</text>
</comment>
<gene>
    <name evidence="1" type="ORF">LCGC14_0782930</name>
</gene>
<organism evidence="1">
    <name type="scientific">marine sediment metagenome</name>
    <dbReference type="NCBI Taxonomy" id="412755"/>
    <lineage>
        <taxon>unclassified sequences</taxon>
        <taxon>metagenomes</taxon>
        <taxon>ecological metagenomes</taxon>
    </lineage>
</organism>
<protein>
    <submittedName>
        <fullName evidence="1">Uncharacterized protein</fullName>
    </submittedName>
</protein>
<evidence type="ECO:0000313" key="1">
    <source>
        <dbReference type="EMBL" id="KKN35525.1"/>
    </source>
</evidence>
<dbReference type="AlphaFoldDB" id="A0A0F9PV77"/>
<reference evidence="1" key="1">
    <citation type="journal article" date="2015" name="Nature">
        <title>Complex archaea that bridge the gap between prokaryotes and eukaryotes.</title>
        <authorList>
            <person name="Spang A."/>
            <person name="Saw J.H."/>
            <person name="Jorgensen S.L."/>
            <person name="Zaremba-Niedzwiedzka K."/>
            <person name="Martijn J."/>
            <person name="Lind A.E."/>
            <person name="van Eijk R."/>
            <person name="Schleper C."/>
            <person name="Guy L."/>
            <person name="Ettema T.J."/>
        </authorList>
    </citation>
    <scope>NUCLEOTIDE SEQUENCE</scope>
</reference>
<dbReference type="EMBL" id="LAZR01002032">
    <property type="protein sequence ID" value="KKN35525.1"/>
    <property type="molecule type" value="Genomic_DNA"/>
</dbReference>
<sequence length="97" mass="11096">EGDQEEYQARLLDLGNLLARFQRNEIARLRAKAESKRVDELVRDAEAKRQRFEKTTGEAAKKIRKGRKLTVEDINRIREQTFGLPPIEPKPAAGHSA</sequence>
<proteinExistence type="predicted"/>
<name>A0A0F9PV77_9ZZZZ</name>
<feature type="non-terminal residue" evidence="1">
    <location>
        <position position="1"/>
    </location>
</feature>
<accession>A0A0F9PV77</accession>